<comment type="catalytic activity">
    <reaction evidence="1">
        <text>S-ubiquitinyl-[E2 ubiquitin-conjugating enzyme]-L-cysteine + [acceptor protein]-L-lysine = [E2 ubiquitin-conjugating enzyme]-L-cysteine + N(6)-ubiquitinyl-[acceptor protein]-L-lysine.</text>
        <dbReference type="EC" id="2.3.2.27"/>
    </reaction>
</comment>
<evidence type="ECO:0000256" key="12">
    <source>
        <dbReference type="PROSITE-ProRule" id="PRU00175"/>
    </source>
</evidence>
<evidence type="ECO:0000256" key="2">
    <source>
        <dbReference type="ARBA" id="ARBA00004141"/>
    </source>
</evidence>
<reference evidence="16 17" key="1">
    <citation type="submission" date="2024-05" db="EMBL/GenBank/DDBJ databases">
        <title>Haplotype-resolved chromosome-level genome assembly of Huyou (Citrus changshanensis).</title>
        <authorList>
            <person name="Miao C."/>
            <person name="Chen W."/>
            <person name="Wu Y."/>
            <person name="Wang L."/>
            <person name="Zhao S."/>
            <person name="Grierson D."/>
            <person name="Xu C."/>
            <person name="Chen K."/>
        </authorList>
    </citation>
    <scope>NUCLEOTIDE SEQUENCE [LARGE SCALE GENOMIC DNA]</scope>
    <source>
        <strain evidence="16">01-14</strain>
        <tissue evidence="16">Leaf</tissue>
    </source>
</reference>
<dbReference type="SUPFAM" id="SSF57850">
    <property type="entry name" value="RING/U-box"/>
    <property type="match status" value="1"/>
</dbReference>
<dbReference type="GO" id="GO:0016020">
    <property type="term" value="C:membrane"/>
    <property type="evidence" value="ECO:0007669"/>
    <property type="project" value="UniProtKB-SubCell"/>
</dbReference>
<dbReference type="GO" id="GO:0000325">
    <property type="term" value="C:plant-type vacuole"/>
    <property type="evidence" value="ECO:0007669"/>
    <property type="project" value="TreeGrafter"/>
</dbReference>
<keyword evidence="7 12" id="KW-0863">Zinc-finger</keyword>
<dbReference type="InterPro" id="IPR013083">
    <property type="entry name" value="Znf_RING/FYVE/PHD"/>
</dbReference>
<feature type="domain" description="RING-type" evidence="15">
    <location>
        <begin position="308"/>
        <end position="349"/>
    </location>
</feature>
<dbReference type="GO" id="GO:0061630">
    <property type="term" value="F:ubiquitin protein ligase activity"/>
    <property type="evidence" value="ECO:0007669"/>
    <property type="project" value="UniProtKB-EC"/>
</dbReference>
<keyword evidence="10 14" id="KW-1133">Transmembrane helix</keyword>
<evidence type="ECO:0000256" key="1">
    <source>
        <dbReference type="ARBA" id="ARBA00000900"/>
    </source>
</evidence>
<comment type="subcellular location">
    <subcellularLocation>
        <location evidence="2">Membrane</location>
        <topology evidence="2">Multi-pass membrane protein</topology>
    </subcellularLocation>
</comment>
<keyword evidence="5 14" id="KW-0812">Transmembrane</keyword>
<keyword evidence="17" id="KW-1185">Reference proteome</keyword>
<dbReference type="PANTHER" id="PTHR45977">
    <property type="entry name" value="TARGET OF ERK KINASE MPK-1"/>
    <property type="match status" value="1"/>
</dbReference>
<dbReference type="PROSITE" id="PS50089">
    <property type="entry name" value="ZF_RING_2"/>
    <property type="match status" value="1"/>
</dbReference>
<evidence type="ECO:0000256" key="5">
    <source>
        <dbReference type="ARBA" id="ARBA00022692"/>
    </source>
</evidence>
<dbReference type="EMBL" id="JBCGBO010000005">
    <property type="protein sequence ID" value="KAK9202390.1"/>
    <property type="molecule type" value="Genomic_DNA"/>
</dbReference>
<feature type="compositionally biased region" description="Low complexity" evidence="13">
    <location>
        <begin position="142"/>
        <end position="153"/>
    </location>
</feature>
<organism evidence="16 17">
    <name type="scientific">Citrus x changshan-huyou</name>
    <dbReference type="NCBI Taxonomy" id="2935761"/>
    <lineage>
        <taxon>Eukaryota</taxon>
        <taxon>Viridiplantae</taxon>
        <taxon>Streptophyta</taxon>
        <taxon>Embryophyta</taxon>
        <taxon>Tracheophyta</taxon>
        <taxon>Spermatophyta</taxon>
        <taxon>Magnoliopsida</taxon>
        <taxon>eudicotyledons</taxon>
        <taxon>Gunneridae</taxon>
        <taxon>Pentapetalae</taxon>
        <taxon>rosids</taxon>
        <taxon>malvids</taxon>
        <taxon>Sapindales</taxon>
        <taxon>Rutaceae</taxon>
        <taxon>Aurantioideae</taxon>
        <taxon>Citrus</taxon>
    </lineage>
</organism>
<dbReference type="PANTHER" id="PTHR45977:SF42">
    <property type="entry name" value="RING_U-BOX SUPERFAMILY PROTEIN"/>
    <property type="match status" value="1"/>
</dbReference>
<evidence type="ECO:0000256" key="3">
    <source>
        <dbReference type="ARBA" id="ARBA00012483"/>
    </source>
</evidence>
<evidence type="ECO:0000256" key="7">
    <source>
        <dbReference type="ARBA" id="ARBA00022771"/>
    </source>
</evidence>
<protein>
    <recommendedName>
        <fullName evidence="3">RING-type E3 ubiquitin transferase</fullName>
        <ecNumber evidence="3">2.3.2.27</ecNumber>
    </recommendedName>
</protein>
<dbReference type="GO" id="GO:0016567">
    <property type="term" value="P:protein ubiquitination"/>
    <property type="evidence" value="ECO:0007669"/>
    <property type="project" value="TreeGrafter"/>
</dbReference>
<dbReference type="AlphaFoldDB" id="A0AAP0MGJ8"/>
<evidence type="ECO:0000256" key="11">
    <source>
        <dbReference type="ARBA" id="ARBA00023136"/>
    </source>
</evidence>
<evidence type="ECO:0000313" key="17">
    <source>
        <dbReference type="Proteomes" id="UP001428341"/>
    </source>
</evidence>
<dbReference type="Gene3D" id="3.30.40.10">
    <property type="entry name" value="Zinc/RING finger domain, C3HC4 (zinc finger)"/>
    <property type="match status" value="1"/>
</dbReference>
<dbReference type="Pfam" id="PF13639">
    <property type="entry name" value="zf-RING_2"/>
    <property type="match status" value="1"/>
</dbReference>
<comment type="caution">
    <text evidence="16">The sequence shown here is derived from an EMBL/GenBank/DDBJ whole genome shotgun (WGS) entry which is preliminary data.</text>
</comment>
<evidence type="ECO:0000313" key="16">
    <source>
        <dbReference type="EMBL" id="KAK9202390.1"/>
    </source>
</evidence>
<evidence type="ECO:0000256" key="8">
    <source>
        <dbReference type="ARBA" id="ARBA00022786"/>
    </source>
</evidence>
<dbReference type="EC" id="2.3.2.27" evidence="3"/>
<keyword evidence="11 14" id="KW-0472">Membrane</keyword>
<dbReference type="GO" id="GO:0006511">
    <property type="term" value="P:ubiquitin-dependent protein catabolic process"/>
    <property type="evidence" value="ECO:0007669"/>
    <property type="project" value="TreeGrafter"/>
</dbReference>
<gene>
    <name evidence="16" type="ORF">WN944_017600</name>
</gene>
<dbReference type="InterPro" id="IPR001841">
    <property type="entry name" value="Znf_RING"/>
</dbReference>
<feature type="transmembrane region" description="Helical" evidence="14">
    <location>
        <begin position="205"/>
        <end position="234"/>
    </location>
</feature>
<name>A0AAP0MGJ8_9ROSI</name>
<keyword evidence="8" id="KW-0833">Ubl conjugation pathway</keyword>
<feature type="transmembrane region" description="Helical" evidence="14">
    <location>
        <begin position="107"/>
        <end position="127"/>
    </location>
</feature>
<dbReference type="SMART" id="SM01197">
    <property type="entry name" value="FANCL_C"/>
    <property type="match status" value="1"/>
</dbReference>
<evidence type="ECO:0000256" key="6">
    <source>
        <dbReference type="ARBA" id="ARBA00022723"/>
    </source>
</evidence>
<keyword evidence="9" id="KW-0862">Zinc</keyword>
<evidence type="ECO:0000256" key="4">
    <source>
        <dbReference type="ARBA" id="ARBA00022679"/>
    </source>
</evidence>
<dbReference type="GO" id="GO:0008270">
    <property type="term" value="F:zinc ion binding"/>
    <property type="evidence" value="ECO:0007669"/>
    <property type="project" value="UniProtKB-KW"/>
</dbReference>
<evidence type="ECO:0000256" key="9">
    <source>
        <dbReference type="ARBA" id="ARBA00022833"/>
    </source>
</evidence>
<dbReference type="SMART" id="SM00184">
    <property type="entry name" value="RING"/>
    <property type="match status" value="1"/>
</dbReference>
<accession>A0AAP0MGJ8</accession>
<evidence type="ECO:0000256" key="13">
    <source>
        <dbReference type="SAM" id="MobiDB-lite"/>
    </source>
</evidence>
<sequence length="421" mass="47832">MRMNPPADAVETSPLLAHSLPDHLNRSRRLLRRPPPPLRGAAARLLRRASGRRLMLREPSVRVREPAAEQLEERQSYWAYSRPIIVLDYPVEFVLGVSINEKPEVPLRLWIVGYALQCLFHVFCVFLEFKRRRRGEGVVFGDSVSGSSSTTVTGDEEERLHGENDSSVAKNLESANTMFSFLWWIFRFYWITASGETMISCSPQLYWLCVTFLAFDVVFIMICVGVACLIGIAVCCCLPCILGILYALTEREGATEEEIDRLPKFKFSRIDGLEKVNGEIQEPFGGIMIECDTDMPMEHVISEDDVECCICLSAYDDGTELRELPCGQHFHCSCLDKWLYINSTCPLCKFNILKMSNERGSEEVACSSFSTSFRYIFVLDQINVYNGRLVTDHRHRPKKMQVAGVFIAQQLGAQRRVVPVS</sequence>
<proteinExistence type="predicted"/>
<feature type="region of interest" description="Disordered" evidence="13">
    <location>
        <begin position="142"/>
        <end position="164"/>
    </location>
</feature>
<evidence type="ECO:0000256" key="10">
    <source>
        <dbReference type="ARBA" id="ARBA00022989"/>
    </source>
</evidence>
<dbReference type="Proteomes" id="UP001428341">
    <property type="component" value="Unassembled WGS sequence"/>
</dbReference>
<evidence type="ECO:0000259" key="15">
    <source>
        <dbReference type="PROSITE" id="PS50089"/>
    </source>
</evidence>
<evidence type="ECO:0000256" key="14">
    <source>
        <dbReference type="SAM" id="Phobius"/>
    </source>
</evidence>
<keyword evidence="4" id="KW-0808">Transferase</keyword>
<keyword evidence="6" id="KW-0479">Metal-binding</keyword>